<dbReference type="Gene3D" id="1.10.220.160">
    <property type="match status" value="1"/>
</dbReference>
<name>A0A059BST0_EUCGR</name>
<dbReference type="CDD" id="cd20071">
    <property type="entry name" value="SET_SMYD"/>
    <property type="match status" value="1"/>
</dbReference>
<evidence type="ECO:0000313" key="3">
    <source>
        <dbReference type="EMBL" id="KCW69172.1"/>
    </source>
</evidence>
<dbReference type="InterPro" id="IPR001214">
    <property type="entry name" value="SET_dom"/>
</dbReference>
<dbReference type="InterPro" id="IPR046341">
    <property type="entry name" value="SET_dom_sf"/>
</dbReference>
<dbReference type="AlphaFoldDB" id="A0A059BST0"/>
<dbReference type="Gramene" id="KCW69172">
    <property type="protein sequence ID" value="KCW69172"/>
    <property type="gene ID" value="EUGRSUZ_F02698"/>
</dbReference>
<proteinExistence type="predicted"/>
<evidence type="ECO:0000256" key="1">
    <source>
        <dbReference type="SAM" id="MobiDB-lite"/>
    </source>
</evidence>
<feature type="region of interest" description="Disordered" evidence="1">
    <location>
        <begin position="43"/>
        <end position="62"/>
    </location>
</feature>
<dbReference type="eggNOG" id="ENOG502QTE7">
    <property type="taxonomic scope" value="Eukaryota"/>
</dbReference>
<dbReference type="InParanoid" id="A0A059BST0"/>
<dbReference type="Pfam" id="PF00856">
    <property type="entry name" value="SET"/>
    <property type="match status" value="1"/>
</dbReference>
<dbReference type="STRING" id="71139.A0A059BST0"/>
<dbReference type="FunCoup" id="A0A059BST0">
    <property type="interactions" value="292"/>
</dbReference>
<organism evidence="3">
    <name type="scientific">Eucalyptus grandis</name>
    <name type="common">Flooded gum</name>
    <dbReference type="NCBI Taxonomy" id="71139"/>
    <lineage>
        <taxon>Eukaryota</taxon>
        <taxon>Viridiplantae</taxon>
        <taxon>Streptophyta</taxon>
        <taxon>Embryophyta</taxon>
        <taxon>Tracheophyta</taxon>
        <taxon>Spermatophyta</taxon>
        <taxon>Magnoliopsida</taxon>
        <taxon>eudicotyledons</taxon>
        <taxon>Gunneridae</taxon>
        <taxon>Pentapetalae</taxon>
        <taxon>rosids</taxon>
        <taxon>malvids</taxon>
        <taxon>Myrtales</taxon>
        <taxon>Myrtaceae</taxon>
        <taxon>Myrtoideae</taxon>
        <taxon>Eucalypteae</taxon>
        <taxon>Eucalyptus</taxon>
    </lineage>
</organism>
<dbReference type="PANTHER" id="PTHR47780">
    <property type="entry name" value="PROTEIN SET DOMAIN GROUP 41"/>
    <property type="match status" value="1"/>
</dbReference>
<dbReference type="PANTHER" id="PTHR47780:SF1">
    <property type="entry name" value="PROTEIN SET DOMAIN GROUP 41"/>
    <property type="match status" value="1"/>
</dbReference>
<protein>
    <recommendedName>
        <fullName evidence="2">SET domain-containing protein</fullName>
    </recommendedName>
</protein>
<dbReference type="OMA" id="KYRFICC"/>
<reference evidence="3" key="1">
    <citation type="submission" date="2013-07" db="EMBL/GenBank/DDBJ databases">
        <title>The genome of Eucalyptus grandis.</title>
        <authorList>
            <person name="Schmutz J."/>
            <person name="Hayes R."/>
            <person name="Myburg A."/>
            <person name="Tuskan G."/>
            <person name="Grattapaglia D."/>
            <person name="Rokhsar D.S."/>
        </authorList>
    </citation>
    <scope>NUCLEOTIDE SEQUENCE</scope>
    <source>
        <tissue evidence="3">Leaf extractions</tissue>
    </source>
</reference>
<sequence length="670" mass="72897">MEMAMRATEDVAMGEDVTPPIAPLSLALYDAFLPSHCSSCFSSLSPPPPPPPRSPPAGTSRSSSPLYCSARCSSSAESLRLPSAEELLLRSPSAAAAAAVPGDTSDLRAALRLVLLLLARGLDASSWRIGGLLTNREKLTSGESSGDGEVVERIRSGARVLATARRKLGLGGGGGGDVEGDVVLEEAALCATITNAVEVQDVDGRGLGIAVYGTEFSWINHSCSANACYRFQFSGPEISAPAPGESRLRIVPYGDRAQMDSVGCRPAEVGKDYGPKIIVRSIKAIKKGEEVTVAYTDLLQPKAARQSELQSKYQFRCSCTRCDAEPLGYVDQALQDFRAAYGYVSEDSANCSIYRDEAARRLSELMDDVISEYLSDSDPKSCCERLESLLTERVLDEDFAVKAGYKQKFLLQPLHHLSLNAYITLASAYRIHSSQLVASQIQAVALVSKTLEFGRISGAYSLLLAGAVHHLFRSESSLMASAATFWVTAGESLLSLSRNSAWSIFSEKSQTARSLVTEPHACRCSLMKKVMVRPFWNPAVYADFENISGDFMGCIAVLTKMIWGFLARGSHYLQAVKDPVDFGWLGTVEIVNEYNFGAHLDDTGLDFYCERDQTYKLHASYDQERRPLLFQLGVHCLMYGGLLWSICYGRTPPILDVLSNENDMAECSLD</sequence>
<gene>
    <name evidence="3" type="ORF">EUGRSUZ_F02698</name>
</gene>
<accession>A0A059BST0</accession>
<feature type="domain" description="SET" evidence="2">
    <location>
        <begin position="212"/>
        <end position="295"/>
    </location>
</feature>
<dbReference type="Gene3D" id="6.10.140.2220">
    <property type="match status" value="1"/>
</dbReference>
<dbReference type="EMBL" id="KK198758">
    <property type="protein sequence ID" value="KCW69172.1"/>
    <property type="molecule type" value="Genomic_DNA"/>
</dbReference>
<evidence type="ECO:0000259" key="2">
    <source>
        <dbReference type="Pfam" id="PF00856"/>
    </source>
</evidence>
<dbReference type="Gene3D" id="2.170.270.10">
    <property type="entry name" value="SET domain"/>
    <property type="match status" value="2"/>
</dbReference>
<dbReference type="SUPFAM" id="SSF82199">
    <property type="entry name" value="SET domain"/>
    <property type="match status" value="1"/>
</dbReference>
<dbReference type="OrthoDB" id="5945798at2759"/>
<feature type="compositionally biased region" description="Pro residues" evidence="1">
    <location>
        <begin position="45"/>
        <end position="55"/>
    </location>
</feature>